<accession>A0A8H6TT19</accession>
<organism evidence="2 3">
    <name type="scientific">Mycena chlorophos</name>
    <name type="common">Agaric fungus</name>
    <name type="synonym">Agaricus chlorophos</name>
    <dbReference type="NCBI Taxonomy" id="658473"/>
    <lineage>
        <taxon>Eukaryota</taxon>
        <taxon>Fungi</taxon>
        <taxon>Dikarya</taxon>
        <taxon>Basidiomycota</taxon>
        <taxon>Agaricomycotina</taxon>
        <taxon>Agaricomycetes</taxon>
        <taxon>Agaricomycetidae</taxon>
        <taxon>Agaricales</taxon>
        <taxon>Marasmiineae</taxon>
        <taxon>Mycenaceae</taxon>
        <taxon>Mycena</taxon>
    </lineage>
</organism>
<keyword evidence="3" id="KW-1185">Reference proteome</keyword>
<evidence type="ECO:0000313" key="3">
    <source>
        <dbReference type="Proteomes" id="UP000613580"/>
    </source>
</evidence>
<feature type="compositionally biased region" description="Basic and acidic residues" evidence="1">
    <location>
        <begin position="1"/>
        <end position="15"/>
    </location>
</feature>
<proteinExistence type="predicted"/>
<reference evidence="2" key="1">
    <citation type="submission" date="2020-05" db="EMBL/GenBank/DDBJ databases">
        <title>Mycena genomes resolve the evolution of fungal bioluminescence.</title>
        <authorList>
            <person name="Tsai I.J."/>
        </authorList>
    </citation>
    <scope>NUCLEOTIDE SEQUENCE</scope>
    <source>
        <strain evidence="2">110903Hualien_Pintung</strain>
    </source>
</reference>
<evidence type="ECO:0000313" key="2">
    <source>
        <dbReference type="EMBL" id="KAF7322257.1"/>
    </source>
</evidence>
<gene>
    <name evidence="2" type="ORF">HMN09_00002900</name>
</gene>
<name>A0A8H6TT19_MYCCL</name>
<dbReference type="OrthoDB" id="3242924at2759"/>
<evidence type="ECO:0000256" key="1">
    <source>
        <dbReference type="SAM" id="MobiDB-lite"/>
    </source>
</evidence>
<dbReference type="PANTHER" id="PTHR46579">
    <property type="entry name" value="F5/8 TYPE C DOMAIN-CONTAINING PROTEIN-RELATED"/>
    <property type="match status" value="1"/>
</dbReference>
<feature type="region of interest" description="Disordered" evidence="1">
    <location>
        <begin position="1"/>
        <end position="22"/>
    </location>
</feature>
<dbReference type="EMBL" id="JACAZE010000001">
    <property type="protein sequence ID" value="KAF7322257.1"/>
    <property type="molecule type" value="Genomic_DNA"/>
</dbReference>
<sequence length="566" mass="65640">MRRRILRPEGRRRSGEVAGRSRKPVIVGTPMLGFKGRSPGQFNSQGAKWLPRNGEQRYWDPYNLPLRTEERYEFALGEIARATTKKDKSAQAKHYGVKSPPVLRRVGSLERARSHPYELLHLFFENVVPNLYKFWADEFPVPGGYGEYIIPKEVWDEIWKEITAAMKLIPSAFTRSLAGGPSRFTAESWYFWFVYLVPGVLRGRFPQEEYYTHACEFGSIIKLCLQFHISELELQLLERKMVEWVLEYERLYYRSEPQRLSACRLTIHGLLHVAKNIRDCGPGWTSWTFFMERFCGFLIHGLHSRKRPFANLTRRLIHFMYLEQVSLRWDLVEELAIFKPPVKAISSSEKKFPGYTSIVVGTPRQSEHSPEDTQKLKIAKYLHDRLDVAGASVAKIVRVLPEHMPRWARMRIVDGDHIRAAWKRPRNAEELRDNTFVRFTKQTPRIQGNTRLFRSKLAYGRLEELLECPLPRKTWLGQYSGKTLLFAVVTPCAGSHRDARESVVGYRSMDAPVVVDVRSIEAVVGRLPVGERWILIDRAARTFKPEFVPAAVEVGVEEDELMDLYT</sequence>
<dbReference type="PANTHER" id="PTHR46579:SF1">
    <property type="entry name" value="F5_8 TYPE C DOMAIN-CONTAINING PROTEIN"/>
    <property type="match status" value="1"/>
</dbReference>
<dbReference type="AlphaFoldDB" id="A0A8H6TT19"/>
<dbReference type="Proteomes" id="UP000613580">
    <property type="component" value="Unassembled WGS sequence"/>
</dbReference>
<comment type="caution">
    <text evidence="2">The sequence shown here is derived from an EMBL/GenBank/DDBJ whole genome shotgun (WGS) entry which is preliminary data.</text>
</comment>
<protein>
    <submittedName>
        <fullName evidence="2">Uncharacterized protein</fullName>
    </submittedName>
</protein>